<sequence>MKGSKLHAKAMGMSLDHANKYADDVRNLIEQRLRIKGRTLDKTFVRAGRLLPKWAHREGHYLAQAAQHMGHPKLRPMIDEDRLKRAHNTLVAHLKTIDPVERRKTRILGVLGVVSFNLILVAAALLIFLMWRGYL</sequence>
<protein>
    <submittedName>
        <fullName evidence="2">Uncharacterized protein</fullName>
    </submittedName>
</protein>
<dbReference type="AlphaFoldDB" id="M9RBN1"/>
<accession>M9RBN1</accession>
<evidence type="ECO:0000313" key="2">
    <source>
        <dbReference type="EMBL" id="AGI69173.1"/>
    </source>
</evidence>
<dbReference type="STRING" id="391626.OAN307_c37140"/>
<evidence type="ECO:0000256" key="1">
    <source>
        <dbReference type="SAM" id="Phobius"/>
    </source>
</evidence>
<dbReference type="HOGENOM" id="CLU_140218_0_0_5"/>
<dbReference type="Proteomes" id="UP000005307">
    <property type="component" value="Chromosome"/>
</dbReference>
<organism evidence="2 3">
    <name type="scientific">Octadecabacter antarcticus 307</name>
    <dbReference type="NCBI Taxonomy" id="391626"/>
    <lineage>
        <taxon>Bacteria</taxon>
        <taxon>Pseudomonadati</taxon>
        <taxon>Pseudomonadota</taxon>
        <taxon>Alphaproteobacteria</taxon>
        <taxon>Rhodobacterales</taxon>
        <taxon>Roseobacteraceae</taxon>
        <taxon>Octadecabacter</taxon>
    </lineage>
</organism>
<proteinExistence type="predicted"/>
<gene>
    <name evidence="2" type="ORF">OAN307_c37140</name>
</gene>
<name>M9RBN1_9RHOB</name>
<evidence type="ECO:0000313" key="3">
    <source>
        <dbReference type="Proteomes" id="UP000005307"/>
    </source>
</evidence>
<dbReference type="EMBL" id="CP003740">
    <property type="protein sequence ID" value="AGI69173.1"/>
    <property type="molecule type" value="Genomic_DNA"/>
</dbReference>
<keyword evidence="1" id="KW-1133">Transmembrane helix</keyword>
<dbReference type="eggNOG" id="ENOG5032ZNG">
    <property type="taxonomic scope" value="Bacteria"/>
</dbReference>
<reference evidence="2 3" key="1">
    <citation type="journal article" date="2013" name="PLoS ONE">
        <title>Poles Apart: Arctic and Antarctic Octadecabacter strains Share High Genome Plasticity and a New Type of Xanthorhodopsin.</title>
        <authorList>
            <person name="Vollmers J."/>
            <person name="Voget S."/>
            <person name="Dietrich S."/>
            <person name="Gollnow K."/>
            <person name="Smits M."/>
            <person name="Meyer K."/>
            <person name="Brinkhoff T."/>
            <person name="Simon M."/>
            <person name="Daniel R."/>
        </authorList>
    </citation>
    <scope>NUCLEOTIDE SEQUENCE [LARGE SCALE GENOMIC DNA]</scope>
    <source>
        <strain evidence="2 3">307</strain>
    </source>
</reference>
<dbReference type="KEGG" id="oat:OAN307_c37140"/>
<keyword evidence="3" id="KW-1185">Reference proteome</keyword>
<keyword evidence="1" id="KW-0812">Transmembrane</keyword>
<feature type="transmembrane region" description="Helical" evidence="1">
    <location>
        <begin position="107"/>
        <end position="131"/>
    </location>
</feature>
<keyword evidence="1" id="KW-0472">Membrane</keyword>